<protein>
    <submittedName>
        <fullName evidence="1">Periplasmic nitrate reductase</fullName>
        <ecNumber evidence="1">1.7.99.4</ecNumber>
    </submittedName>
</protein>
<dbReference type="Proteomes" id="UP000254802">
    <property type="component" value="Unassembled WGS sequence"/>
</dbReference>
<reference evidence="1 2" key="1">
    <citation type="submission" date="2018-06" db="EMBL/GenBank/DDBJ databases">
        <authorList>
            <consortium name="Pathogen Informatics"/>
            <person name="Doyle S."/>
        </authorList>
    </citation>
    <scope>NUCLEOTIDE SEQUENCE [LARGE SCALE GENOMIC DNA]</scope>
    <source>
        <strain evidence="1 2">NCTC10638</strain>
    </source>
</reference>
<keyword evidence="1" id="KW-0560">Oxidoreductase</keyword>
<name>A0A378MXI6_MANHA</name>
<evidence type="ECO:0000313" key="1">
    <source>
        <dbReference type="EMBL" id="STY60115.1"/>
    </source>
</evidence>
<gene>
    <name evidence="1" type="primary">napA_4</name>
    <name evidence="1" type="ORF">NCTC10638_01308</name>
</gene>
<organism evidence="1 2">
    <name type="scientific">Mannheimia haemolytica</name>
    <name type="common">Pasteurella haemolytica</name>
    <dbReference type="NCBI Taxonomy" id="75985"/>
    <lineage>
        <taxon>Bacteria</taxon>
        <taxon>Pseudomonadati</taxon>
        <taxon>Pseudomonadota</taxon>
        <taxon>Gammaproteobacteria</taxon>
        <taxon>Pasteurellales</taxon>
        <taxon>Pasteurellaceae</taxon>
        <taxon>Mannheimia</taxon>
    </lineage>
</organism>
<dbReference type="SUPFAM" id="SSF53706">
    <property type="entry name" value="Formate dehydrogenase/DMSO reductase, domains 1-3"/>
    <property type="match status" value="1"/>
</dbReference>
<dbReference type="EC" id="1.7.99.4" evidence="1"/>
<proteinExistence type="predicted"/>
<accession>A0A378MXI6</accession>
<sequence>MAVLTHGSAVRLWYCREVGTFIHRLPADMVVTNPKHREIVENSWKLPAGAIPDVPGFHATAQSRALKDGKMKFLWQMCTNNMQGGPNINEEIFPAGVILKPLLWFQIRTHLFQQWLLT</sequence>
<dbReference type="Gene3D" id="3.40.50.740">
    <property type="match status" value="1"/>
</dbReference>
<dbReference type="EMBL" id="UGPN01000002">
    <property type="protein sequence ID" value="STY60115.1"/>
    <property type="molecule type" value="Genomic_DNA"/>
</dbReference>
<dbReference type="AlphaFoldDB" id="A0A378MXI6"/>
<evidence type="ECO:0000313" key="2">
    <source>
        <dbReference type="Proteomes" id="UP000254802"/>
    </source>
</evidence>
<dbReference type="GO" id="GO:0016491">
    <property type="term" value="F:oxidoreductase activity"/>
    <property type="evidence" value="ECO:0007669"/>
    <property type="project" value="UniProtKB-KW"/>
</dbReference>